<name>A0A2P2NTQ6_RHIMU</name>
<evidence type="ECO:0000313" key="1">
    <source>
        <dbReference type="EMBL" id="MBX45845.1"/>
    </source>
</evidence>
<reference evidence="1" key="1">
    <citation type="submission" date="2018-02" db="EMBL/GenBank/DDBJ databases">
        <title>Rhizophora mucronata_Transcriptome.</title>
        <authorList>
            <person name="Meera S.P."/>
            <person name="Sreeshan A."/>
            <person name="Augustine A."/>
        </authorList>
    </citation>
    <scope>NUCLEOTIDE SEQUENCE</scope>
    <source>
        <tissue evidence="1">Leaf</tissue>
    </source>
</reference>
<proteinExistence type="predicted"/>
<accession>A0A2P2NTQ6</accession>
<sequence length="9" mass="998">MFLGVCDLT</sequence>
<protein>
    <submittedName>
        <fullName evidence="1">Uncharacterized protein</fullName>
    </submittedName>
</protein>
<organism evidence="1">
    <name type="scientific">Rhizophora mucronata</name>
    <name type="common">Asiatic mangrove</name>
    <dbReference type="NCBI Taxonomy" id="61149"/>
    <lineage>
        <taxon>Eukaryota</taxon>
        <taxon>Viridiplantae</taxon>
        <taxon>Streptophyta</taxon>
        <taxon>Embryophyta</taxon>
        <taxon>Tracheophyta</taxon>
        <taxon>Spermatophyta</taxon>
        <taxon>Magnoliopsida</taxon>
        <taxon>eudicotyledons</taxon>
        <taxon>Gunneridae</taxon>
        <taxon>Pentapetalae</taxon>
        <taxon>rosids</taxon>
        <taxon>fabids</taxon>
        <taxon>Malpighiales</taxon>
        <taxon>Rhizophoraceae</taxon>
        <taxon>Rhizophora</taxon>
    </lineage>
</organism>
<dbReference type="EMBL" id="GGEC01065361">
    <property type="protein sequence ID" value="MBX45845.1"/>
    <property type="molecule type" value="Transcribed_RNA"/>
</dbReference>